<dbReference type="AlphaFoldDB" id="A0A0E9QCI7"/>
<sequence length="29" mass="3434">MHVYLYKYSHIFILISTAENLLLHSTQVV</sequence>
<dbReference type="EMBL" id="GBXM01094542">
    <property type="protein sequence ID" value="JAH14035.1"/>
    <property type="molecule type" value="Transcribed_RNA"/>
</dbReference>
<organism evidence="1">
    <name type="scientific">Anguilla anguilla</name>
    <name type="common">European freshwater eel</name>
    <name type="synonym">Muraena anguilla</name>
    <dbReference type="NCBI Taxonomy" id="7936"/>
    <lineage>
        <taxon>Eukaryota</taxon>
        <taxon>Metazoa</taxon>
        <taxon>Chordata</taxon>
        <taxon>Craniata</taxon>
        <taxon>Vertebrata</taxon>
        <taxon>Euteleostomi</taxon>
        <taxon>Actinopterygii</taxon>
        <taxon>Neopterygii</taxon>
        <taxon>Teleostei</taxon>
        <taxon>Anguilliformes</taxon>
        <taxon>Anguillidae</taxon>
        <taxon>Anguilla</taxon>
    </lineage>
</organism>
<evidence type="ECO:0000313" key="1">
    <source>
        <dbReference type="EMBL" id="JAH14035.1"/>
    </source>
</evidence>
<reference evidence="1" key="1">
    <citation type="submission" date="2014-11" db="EMBL/GenBank/DDBJ databases">
        <authorList>
            <person name="Amaro Gonzalez C."/>
        </authorList>
    </citation>
    <scope>NUCLEOTIDE SEQUENCE</scope>
</reference>
<name>A0A0E9QCI7_ANGAN</name>
<proteinExistence type="predicted"/>
<reference evidence="1" key="2">
    <citation type="journal article" date="2015" name="Fish Shellfish Immunol.">
        <title>Early steps in the European eel (Anguilla anguilla)-Vibrio vulnificus interaction in the gills: Role of the RtxA13 toxin.</title>
        <authorList>
            <person name="Callol A."/>
            <person name="Pajuelo D."/>
            <person name="Ebbesson L."/>
            <person name="Teles M."/>
            <person name="MacKenzie S."/>
            <person name="Amaro C."/>
        </authorList>
    </citation>
    <scope>NUCLEOTIDE SEQUENCE</scope>
</reference>
<protein>
    <submittedName>
        <fullName evidence="1">Uncharacterized protein</fullName>
    </submittedName>
</protein>
<accession>A0A0E9QCI7</accession>